<dbReference type="InterPro" id="IPR006349">
    <property type="entry name" value="PGP_euk"/>
</dbReference>
<comment type="cofactor">
    <cofactor evidence="7">
        <name>Mg(2+)</name>
        <dbReference type="ChEBI" id="CHEBI:18420"/>
    </cofactor>
    <text evidence="7">Divalent metal ions. Mg(2+) is the most effective.</text>
</comment>
<dbReference type="Pfam" id="PF13344">
    <property type="entry name" value="Hydrolase_6"/>
    <property type="match status" value="1"/>
</dbReference>
<dbReference type="NCBIfam" id="TIGR01460">
    <property type="entry name" value="HAD-SF-IIA"/>
    <property type="match status" value="1"/>
</dbReference>
<dbReference type="GO" id="GO:0046872">
    <property type="term" value="F:metal ion binding"/>
    <property type="evidence" value="ECO:0007669"/>
    <property type="project" value="UniProtKB-KW"/>
</dbReference>
<feature type="binding site" evidence="7">
    <location>
        <position position="22"/>
    </location>
    <ligand>
        <name>Mg(2+)</name>
        <dbReference type="ChEBI" id="CHEBI:18420"/>
    </ligand>
</feature>
<evidence type="ECO:0000256" key="3">
    <source>
        <dbReference type="ARBA" id="ARBA00066659"/>
    </source>
</evidence>
<dbReference type="EC" id="3.1.3.41" evidence="3"/>
<evidence type="ECO:0000256" key="7">
    <source>
        <dbReference type="PIRSR" id="PIRSR000915-3"/>
    </source>
</evidence>
<evidence type="ECO:0000256" key="4">
    <source>
        <dbReference type="ARBA" id="ARBA00069197"/>
    </source>
</evidence>
<comment type="caution">
    <text evidence="8">The sequence shown here is derived from an EMBL/GenBank/DDBJ whole genome shotgun (WGS) entry which is preliminary data.</text>
</comment>
<dbReference type="InterPro" id="IPR023214">
    <property type="entry name" value="HAD_sf"/>
</dbReference>
<keyword evidence="1" id="KW-0378">Hydrolase</keyword>
<evidence type="ECO:0000256" key="1">
    <source>
        <dbReference type="ARBA" id="ARBA00022801"/>
    </source>
</evidence>
<dbReference type="PANTHER" id="PTHR19288">
    <property type="entry name" value="4-NITROPHENYLPHOSPHATASE-RELATED"/>
    <property type="match status" value="1"/>
</dbReference>
<dbReference type="GO" id="GO:0004035">
    <property type="term" value="F:alkaline phosphatase activity"/>
    <property type="evidence" value="ECO:0007669"/>
    <property type="project" value="TreeGrafter"/>
</dbReference>
<dbReference type="PANTHER" id="PTHR19288:SF46">
    <property type="entry name" value="HALOACID DEHALOGENASE-LIKE HYDROLASE DOMAIN-CONTAINING PROTEIN 2"/>
    <property type="match status" value="1"/>
</dbReference>
<keyword evidence="9" id="KW-1185">Reference proteome</keyword>
<evidence type="ECO:0000313" key="8">
    <source>
        <dbReference type="EMBL" id="KAJ1973129.1"/>
    </source>
</evidence>
<feature type="binding site" evidence="7">
    <location>
        <position position="243"/>
    </location>
    <ligand>
        <name>Mg(2+)</name>
        <dbReference type="ChEBI" id="CHEBI:18420"/>
    </ligand>
</feature>
<keyword evidence="7" id="KW-0460">Magnesium</keyword>
<feature type="active site" description="Proton donor" evidence="5">
    <location>
        <position position="24"/>
    </location>
</feature>
<feature type="binding site" evidence="7">
    <location>
        <position position="24"/>
    </location>
    <ligand>
        <name>Mg(2+)</name>
        <dbReference type="ChEBI" id="CHEBI:18420"/>
    </ligand>
</feature>
<keyword evidence="7" id="KW-0479">Metal-binding</keyword>
<evidence type="ECO:0000256" key="5">
    <source>
        <dbReference type="PIRSR" id="PIRSR000915-1"/>
    </source>
</evidence>
<name>A0A9W8B3E7_9FUNG</name>
<evidence type="ECO:0000313" key="9">
    <source>
        <dbReference type="Proteomes" id="UP001151582"/>
    </source>
</evidence>
<dbReference type="GO" id="GO:0005737">
    <property type="term" value="C:cytoplasm"/>
    <property type="evidence" value="ECO:0007669"/>
    <property type="project" value="TreeGrafter"/>
</dbReference>
<evidence type="ECO:0000256" key="2">
    <source>
        <dbReference type="ARBA" id="ARBA00050247"/>
    </source>
</evidence>
<gene>
    <name evidence="8" type="ORF">H4R34_005182</name>
</gene>
<feature type="binding site" evidence="6">
    <location>
        <position position="218"/>
    </location>
    <ligand>
        <name>substrate</name>
    </ligand>
</feature>
<dbReference type="OrthoDB" id="413953at2759"/>
<dbReference type="PIRSF" id="PIRSF000915">
    <property type="entry name" value="PGP-type_phosphatase"/>
    <property type="match status" value="1"/>
</dbReference>
<dbReference type="InterPro" id="IPR036412">
    <property type="entry name" value="HAD-like_sf"/>
</dbReference>
<dbReference type="GO" id="GO:0008967">
    <property type="term" value="F:phosphoglycolate phosphatase activity"/>
    <property type="evidence" value="ECO:0007669"/>
    <property type="project" value="TreeGrafter"/>
</dbReference>
<dbReference type="NCBIfam" id="TIGR01452">
    <property type="entry name" value="PGP_euk"/>
    <property type="match status" value="1"/>
</dbReference>
<dbReference type="Proteomes" id="UP001151582">
    <property type="component" value="Unassembled WGS sequence"/>
</dbReference>
<evidence type="ECO:0000256" key="6">
    <source>
        <dbReference type="PIRSR" id="PIRSR000915-2"/>
    </source>
</evidence>
<comment type="catalytic activity">
    <reaction evidence="2">
        <text>4-nitrophenyl phosphate + H2O = 4-nitrophenol + phosphate + H(+)</text>
        <dbReference type="Rhea" id="RHEA:21664"/>
        <dbReference type="ChEBI" id="CHEBI:15377"/>
        <dbReference type="ChEBI" id="CHEBI:15378"/>
        <dbReference type="ChEBI" id="CHEBI:43474"/>
        <dbReference type="ChEBI" id="CHEBI:57917"/>
        <dbReference type="ChEBI" id="CHEBI:61146"/>
        <dbReference type="EC" id="3.1.3.41"/>
    </reaction>
</comment>
<protein>
    <recommendedName>
        <fullName evidence="4">4-nitrophenylphosphatase</fullName>
        <ecNumber evidence="3">3.1.3.41</ecNumber>
    </recommendedName>
</protein>
<dbReference type="EMBL" id="JANBQB010000886">
    <property type="protein sequence ID" value="KAJ1973129.1"/>
    <property type="molecule type" value="Genomic_DNA"/>
</dbReference>
<accession>A0A9W8B3E7</accession>
<sequence length="257" mass="28822">MKLHSDADRATFVDRFDTFLLDCDGVLWHDKFVIDGVTETLAKLRQKGKRILFVTNNSTKSRDAYLKKFQSLGIAASKEEIFGSSYATATYLAKVNKLPADKKVYVIGESGIKEELTNQGIPVLEAADDYDELPEGENWNDIGPLEEVGAVVIGFDRKINYRKFAKAHTYITHQKDCRFIATNADLTIPMFHRVLPGTGSFVSVLISSTGQQPVVIGKPHRTMLDCIIEKYHLDRERTCMVGDRLDTDIQFGINGNV</sequence>
<dbReference type="AlphaFoldDB" id="A0A9W8B3E7"/>
<reference evidence="8" key="1">
    <citation type="submission" date="2022-07" db="EMBL/GenBank/DDBJ databases">
        <title>Phylogenomic reconstructions and comparative analyses of Kickxellomycotina fungi.</title>
        <authorList>
            <person name="Reynolds N.K."/>
            <person name="Stajich J.E."/>
            <person name="Barry K."/>
            <person name="Grigoriev I.V."/>
            <person name="Crous P."/>
            <person name="Smith M.E."/>
        </authorList>
    </citation>
    <scope>NUCLEOTIDE SEQUENCE</scope>
    <source>
        <strain evidence="8">RSA 567</strain>
    </source>
</reference>
<dbReference type="InterPro" id="IPR006357">
    <property type="entry name" value="HAD-SF_hydro_IIA"/>
</dbReference>
<organism evidence="8 9">
    <name type="scientific">Dimargaris verticillata</name>
    <dbReference type="NCBI Taxonomy" id="2761393"/>
    <lineage>
        <taxon>Eukaryota</taxon>
        <taxon>Fungi</taxon>
        <taxon>Fungi incertae sedis</taxon>
        <taxon>Zoopagomycota</taxon>
        <taxon>Kickxellomycotina</taxon>
        <taxon>Dimargaritomycetes</taxon>
        <taxon>Dimargaritales</taxon>
        <taxon>Dimargaritaceae</taxon>
        <taxon>Dimargaris</taxon>
    </lineage>
</organism>
<dbReference type="Gene3D" id="3.40.50.1000">
    <property type="entry name" value="HAD superfamily/HAD-like"/>
    <property type="match status" value="2"/>
</dbReference>
<dbReference type="FunFam" id="3.40.50.1000:FF:000039">
    <property type="entry name" value="Phosphoglycolate phosphatase"/>
    <property type="match status" value="1"/>
</dbReference>
<dbReference type="Pfam" id="PF13242">
    <property type="entry name" value="Hydrolase_like"/>
    <property type="match status" value="1"/>
</dbReference>
<feature type="non-terminal residue" evidence="8">
    <location>
        <position position="1"/>
    </location>
</feature>
<feature type="active site" description="Nucleophile" evidence="5">
    <location>
        <position position="22"/>
    </location>
</feature>
<proteinExistence type="predicted"/>
<dbReference type="SUPFAM" id="SSF56784">
    <property type="entry name" value="HAD-like"/>
    <property type="match status" value="1"/>
</dbReference>